<dbReference type="PANTHER" id="PTHR43877">
    <property type="entry name" value="AMINOALKYLPHOSPHONATE N-ACETYLTRANSFERASE-RELATED-RELATED"/>
    <property type="match status" value="1"/>
</dbReference>
<name>A0ABT7V8P3_9ACTN</name>
<evidence type="ECO:0000313" key="5">
    <source>
        <dbReference type="Proteomes" id="UP001529421"/>
    </source>
</evidence>
<evidence type="ECO:0000259" key="3">
    <source>
        <dbReference type="PROSITE" id="PS51186"/>
    </source>
</evidence>
<reference evidence="5" key="1">
    <citation type="submission" date="2023-06" db="EMBL/GenBank/DDBJ databases">
        <title>Identification and characterization of horizontal gene transfer across gut microbiota members of farm animals based on homology search.</title>
        <authorList>
            <person name="Zeman M."/>
            <person name="Kubasova T."/>
            <person name="Jahodarova E."/>
            <person name="Nykrynova M."/>
            <person name="Rychlik I."/>
        </authorList>
    </citation>
    <scope>NUCLEOTIDE SEQUENCE [LARGE SCALE GENOMIC DNA]</scope>
    <source>
        <strain evidence="5">154_Feed</strain>
    </source>
</reference>
<dbReference type="PANTHER" id="PTHR43877:SF2">
    <property type="entry name" value="AMINOALKYLPHOSPHONATE N-ACETYLTRANSFERASE-RELATED"/>
    <property type="match status" value="1"/>
</dbReference>
<dbReference type="InterPro" id="IPR016181">
    <property type="entry name" value="Acyl_CoA_acyltransferase"/>
</dbReference>
<evidence type="ECO:0000256" key="2">
    <source>
        <dbReference type="ARBA" id="ARBA00023315"/>
    </source>
</evidence>
<keyword evidence="5" id="KW-1185">Reference proteome</keyword>
<dbReference type="GO" id="GO:0016746">
    <property type="term" value="F:acyltransferase activity"/>
    <property type="evidence" value="ECO:0007669"/>
    <property type="project" value="UniProtKB-KW"/>
</dbReference>
<dbReference type="PROSITE" id="PS51186">
    <property type="entry name" value="GNAT"/>
    <property type="match status" value="1"/>
</dbReference>
<accession>A0ABT7V8P3</accession>
<gene>
    <name evidence="4" type="ORF">QUW28_05020</name>
</gene>
<sequence length="160" mass="18024">MVRSDAGGAFAGHRPPVEEGTIRVATASDARALHRLICDLERTEFDYDSFCRRFESQLADASHTCLVFEHEDEVEGMLNLQISSRLHHERPVAEVLECVVGGKARGRRIGARLLRRAREIACEAGCELIEVTSNLARTDAHRFYEREGMARTHLHLTMPL</sequence>
<dbReference type="EMBL" id="JAUDDZ010000005">
    <property type="protein sequence ID" value="MDM8274863.1"/>
    <property type="molecule type" value="Genomic_DNA"/>
</dbReference>
<dbReference type="CDD" id="cd04301">
    <property type="entry name" value="NAT_SF"/>
    <property type="match status" value="1"/>
</dbReference>
<proteinExistence type="predicted"/>
<comment type="caution">
    <text evidence="4">The sequence shown here is derived from an EMBL/GenBank/DDBJ whole genome shotgun (WGS) entry which is preliminary data.</text>
</comment>
<dbReference type="SUPFAM" id="SSF55729">
    <property type="entry name" value="Acyl-CoA N-acyltransferases (Nat)"/>
    <property type="match status" value="1"/>
</dbReference>
<evidence type="ECO:0000256" key="1">
    <source>
        <dbReference type="ARBA" id="ARBA00022679"/>
    </source>
</evidence>
<keyword evidence="1 4" id="KW-0808">Transferase</keyword>
<dbReference type="InterPro" id="IPR050832">
    <property type="entry name" value="Bact_Acetyltransf"/>
</dbReference>
<organism evidence="4 5">
    <name type="scientific">Enorma phocaeensis</name>
    <dbReference type="NCBI Taxonomy" id="1871019"/>
    <lineage>
        <taxon>Bacteria</taxon>
        <taxon>Bacillati</taxon>
        <taxon>Actinomycetota</taxon>
        <taxon>Coriobacteriia</taxon>
        <taxon>Coriobacteriales</taxon>
        <taxon>Coriobacteriaceae</taxon>
        <taxon>Enorma</taxon>
    </lineage>
</organism>
<keyword evidence="2 4" id="KW-0012">Acyltransferase</keyword>
<reference evidence="4 5" key="2">
    <citation type="submission" date="2023-06" db="EMBL/GenBank/DDBJ databases">
        <authorList>
            <person name="Zeman M."/>
            <person name="Kubasova T."/>
            <person name="Jahodarova E."/>
            <person name="Nykrynova M."/>
            <person name="Rychlik I."/>
        </authorList>
    </citation>
    <scope>NUCLEOTIDE SEQUENCE [LARGE SCALE GENOMIC DNA]</scope>
    <source>
        <strain evidence="4 5">154_Feed</strain>
    </source>
</reference>
<dbReference type="EC" id="2.3.1.-" evidence="4"/>
<dbReference type="InterPro" id="IPR000182">
    <property type="entry name" value="GNAT_dom"/>
</dbReference>
<dbReference type="Pfam" id="PF00583">
    <property type="entry name" value="Acetyltransf_1"/>
    <property type="match status" value="1"/>
</dbReference>
<dbReference type="Proteomes" id="UP001529421">
    <property type="component" value="Unassembled WGS sequence"/>
</dbReference>
<feature type="domain" description="N-acetyltransferase" evidence="3">
    <location>
        <begin position="20"/>
        <end position="160"/>
    </location>
</feature>
<dbReference type="RefSeq" id="WP_289544980.1">
    <property type="nucleotide sequence ID" value="NZ_JAUDDZ010000005.1"/>
</dbReference>
<dbReference type="Gene3D" id="3.40.630.30">
    <property type="match status" value="1"/>
</dbReference>
<evidence type="ECO:0000313" key="4">
    <source>
        <dbReference type="EMBL" id="MDM8274863.1"/>
    </source>
</evidence>
<protein>
    <submittedName>
        <fullName evidence="4">GNAT family N-acetyltransferase</fullName>
        <ecNumber evidence="4">2.3.1.-</ecNumber>
    </submittedName>
</protein>